<proteinExistence type="predicted"/>
<organism evidence="1 2">
    <name type="scientific">Methylocaldum marinum</name>
    <dbReference type="NCBI Taxonomy" id="1432792"/>
    <lineage>
        <taxon>Bacteria</taxon>
        <taxon>Pseudomonadati</taxon>
        <taxon>Pseudomonadota</taxon>
        <taxon>Gammaproteobacteria</taxon>
        <taxon>Methylococcales</taxon>
        <taxon>Methylococcaceae</taxon>
        <taxon>Methylocaldum</taxon>
    </lineage>
</organism>
<gene>
    <name evidence="1" type="ORF">sS8_4736</name>
</gene>
<dbReference type="KEGG" id="mmai:sS8_4736"/>
<reference evidence="1 2" key="1">
    <citation type="submission" date="2016-12" db="EMBL/GenBank/DDBJ databases">
        <title>Genome sequencing of Methylocaldum marinum.</title>
        <authorList>
            <person name="Takeuchi M."/>
            <person name="Kamagata Y."/>
            <person name="Hiraoka S."/>
            <person name="Oshima K."/>
            <person name="Hattori M."/>
            <person name="Iwasaki W."/>
        </authorList>
    </citation>
    <scope>NUCLEOTIDE SEQUENCE [LARGE SCALE GENOMIC DNA]</scope>
    <source>
        <strain evidence="1 2">S8</strain>
    </source>
</reference>
<dbReference type="Proteomes" id="UP000266313">
    <property type="component" value="Chromosome"/>
</dbReference>
<keyword evidence="2" id="KW-1185">Reference proteome</keyword>
<evidence type="ECO:0000313" key="1">
    <source>
        <dbReference type="EMBL" id="BBA36660.1"/>
    </source>
</evidence>
<evidence type="ECO:0000313" key="2">
    <source>
        <dbReference type="Proteomes" id="UP000266313"/>
    </source>
</evidence>
<accession>A0A250KYE9</accession>
<dbReference type="AlphaFoldDB" id="A0A250KYE9"/>
<dbReference type="EMBL" id="AP017928">
    <property type="protein sequence ID" value="BBA36660.1"/>
    <property type="molecule type" value="Genomic_DNA"/>
</dbReference>
<dbReference type="RefSeq" id="WP_170161221.1">
    <property type="nucleotide sequence ID" value="NZ_AP017928.1"/>
</dbReference>
<dbReference type="PROSITE" id="PS51257">
    <property type="entry name" value="PROKAR_LIPOPROTEIN"/>
    <property type="match status" value="1"/>
</dbReference>
<sequence length="58" mass="6028">MQAVKKPTVLIIVLTLLTPLLGACSSVRPYAGIGISGPGVRYGPVHVRTGVSLGFPLR</sequence>
<protein>
    <submittedName>
        <fullName evidence="1">Proline dehydrogenase</fullName>
    </submittedName>
</protein>
<name>A0A250KYE9_9GAMM</name>